<comment type="caution">
    <text evidence="1">The sequence shown here is derived from an EMBL/GenBank/DDBJ whole genome shotgun (WGS) entry which is preliminary data.</text>
</comment>
<dbReference type="EMBL" id="SNRY01002009">
    <property type="protein sequence ID" value="KAA6327343.1"/>
    <property type="molecule type" value="Genomic_DNA"/>
</dbReference>
<dbReference type="AlphaFoldDB" id="A0A5J4R3P9"/>
<gene>
    <name evidence="1" type="ORF">EZS27_023668</name>
</gene>
<evidence type="ECO:0008006" key="2">
    <source>
        <dbReference type="Google" id="ProtNLM"/>
    </source>
</evidence>
<accession>A0A5J4R3P9</accession>
<evidence type="ECO:0000313" key="1">
    <source>
        <dbReference type="EMBL" id="KAA6327343.1"/>
    </source>
</evidence>
<proteinExistence type="predicted"/>
<sequence>MLEEQFNWYIENQEELVKKYNGKVIVIKDKTVVGAYGNEYEALVESEKQYQIGTFLIQKCSPGTEAYTQNFSSRVIFA</sequence>
<organism evidence="1">
    <name type="scientific">termite gut metagenome</name>
    <dbReference type="NCBI Taxonomy" id="433724"/>
    <lineage>
        <taxon>unclassified sequences</taxon>
        <taxon>metagenomes</taxon>
        <taxon>organismal metagenomes</taxon>
    </lineage>
</organism>
<name>A0A5J4R3P9_9ZZZZ</name>
<protein>
    <recommendedName>
        <fullName evidence="2">DUF5678 domain-containing protein</fullName>
    </recommendedName>
</protein>
<reference evidence="1" key="1">
    <citation type="submission" date="2019-03" db="EMBL/GenBank/DDBJ databases">
        <title>Single cell metagenomics reveals metabolic interactions within the superorganism composed of flagellate Streblomastix strix and complex community of Bacteroidetes bacteria on its surface.</title>
        <authorList>
            <person name="Treitli S.C."/>
            <person name="Kolisko M."/>
            <person name="Husnik F."/>
            <person name="Keeling P."/>
            <person name="Hampl V."/>
        </authorList>
    </citation>
    <scope>NUCLEOTIDE SEQUENCE</scope>
    <source>
        <strain evidence="1">STM</strain>
    </source>
</reference>